<protein>
    <submittedName>
        <fullName evidence="1">Uncharacterized protein</fullName>
    </submittedName>
</protein>
<reference evidence="1 2" key="1">
    <citation type="submission" date="2023-01" db="EMBL/GenBank/DDBJ databases">
        <title>Analysis of 21 Apiospora genomes using comparative genomics revels a genus with tremendous synthesis potential of carbohydrate active enzymes and secondary metabolites.</title>
        <authorList>
            <person name="Sorensen T."/>
        </authorList>
    </citation>
    <scope>NUCLEOTIDE SEQUENCE [LARGE SCALE GENOMIC DNA]</scope>
    <source>
        <strain evidence="1 2">CBS 114990</strain>
    </source>
</reference>
<name>A0ABR1WXF9_9PEZI</name>
<organism evidence="1 2">
    <name type="scientific">Apiospora hydei</name>
    <dbReference type="NCBI Taxonomy" id="1337664"/>
    <lineage>
        <taxon>Eukaryota</taxon>
        <taxon>Fungi</taxon>
        <taxon>Dikarya</taxon>
        <taxon>Ascomycota</taxon>
        <taxon>Pezizomycotina</taxon>
        <taxon>Sordariomycetes</taxon>
        <taxon>Xylariomycetidae</taxon>
        <taxon>Amphisphaeriales</taxon>
        <taxon>Apiosporaceae</taxon>
        <taxon>Apiospora</taxon>
    </lineage>
</organism>
<proteinExistence type="predicted"/>
<dbReference type="GeneID" id="92040181"/>
<dbReference type="RefSeq" id="XP_066670739.1">
    <property type="nucleotide sequence ID" value="XM_066807121.1"/>
</dbReference>
<dbReference type="Proteomes" id="UP001433268">
    <property type="component" value="Unassembled WGS sequence"/>
</dbReference>
<accession>A0ABR1WXF9</accession>
<sequence length="73" mass="7996">MTKSWDWKKNISEVVINKTVAEGTSNYVPKVGSGALFHGPPNDPQIYLYGGVTSALNTSFIDYQAPTTNQYAL</sequence>
<comment type="caution">
    <text evidence="1">The sequence shown here is derived from an EMBL/GenBank/DDBJ whole genome shotgun (WGS) entry which is preliminary data.</text>
</comment>
<gene>
    <name evidence="1" type="ORF">PG997_002806</name>
</gene>
<evidence type="ECO:0000313" key="2">
    <source>
        <dbReference type="Proteomes" id="UP001433268"/>
    </source>
</evidence>
<keyword evidence="2" id="KW-1185">Reference proteome</keyword>
<dbReference type="EMBL" id="JAQQWN010000004">
    <property type="protein sequence ID" value="KAK8087845.1"/>
    <property type="molecule type" value="Genomic_DNA"/>
</dbReference>
<evidence type="ECO:0000313" key="1">
    <source>
        <dbReference type="EMBL" id="KAK8087845.1"/>
    </source>
</evidence>